<organism evidence="2 3">
    <name type="scientific">Chryseobacterium arthrosphaerae</name>
    <dbReference type="NCBI Taxonomy" id="651561"/>
    <lineage>
        <taxon>Bacteria</taxon>
        <taxon>Pseudomonadati</taxon>
        <taxon>Bacteroidota</taxon>
        <taxon>Flavobacteriia</taxon>
        <taxon>Flavobacteriales</taxon>
        <taxon>Weeksellaceae</taxon>
        <taxon>Chryseobacterium group</taxon>
        <taxon>Chryseobacterium</taxon>
    </lineage>
</organism>
<dbReference type="Gene3D" id="3.30.2080.10">
    <property type="entry name" value="GH92 mannosidase domain"/>
    <property type="match status" value="1"/>
</dbReference>
<evidence type="ECO:0000313" key="2">
    <source>
        <dbReference type="EMBL" id="RTZ50456.1"/>
    </source>
</evidence>
<feature type="domain" description="Glycosyl hydrolase family 92" evidence="1">
    <location>
        <begin position="3"/>
        <end position="38"/>
    </location>
</feature>
<protein>
    <recommendedName>
        <fullName evidence="1">Glycosyl hydrolase family 92 domain-containing protein</fullName>
    </recommendedName>
</protein>
<dbReference type="InterPro" id="IPR012939">
    <property type="entry name" value="Glyco_hydro_92"/>
</dbReference>
<reference evidence="2 3" key="1">
    <citation type="submission" date="2018-12" db="EMBL/GenBank/DDBJ databases">
        <title>Draft Genome Sequence of Chryseobacterium arthrosphaerae strain ED882-96 Isolated from the Blood of a Patient with Liver Cirrhosis in Taiwan.</title>
        <authorList>
            <person name="Lin J.-N."/>
            <person name="Lai C.-H."/>
            <person name="Yang C.-H."/>
            <person name="Huang Y.-H."/>
        </authorList>
    </citation>
    <scope>NUCLEOTIDE SEQUENCE [LARGE SCALE GENOMIC DNA]</scope>
    <source>
        <strain evidence="2 3">ED882-96</strain>
    </source>
</reference>
<dbReference type="Proteomes" id="UP000276953">
    <property type="component" value="Unassembled WGS sequence"/>
</dbReference>
<comment type="caution">
    <text evidence="2">The sequence shown here is derived from an EMBL/GenBank/DDBJ whole genome shotgun (WGS) entry which is preliminary data.</text>
</comment>
<gene>
    <name evidence="2" type="ORF">EJ377_04800</name>
</gene>
<name>A0A3S0N6V2_9FLAO</name>
<sequence>MKIKYILDNFYKNTPNGLIGNEDCGQMSAWYILSAMEFIP</sequence>
<dbReference type="AlphaFoldDB" id="A0A3S0N6V2"/>
<evidence type="ECO:0000313" key="3">
    <source>
        <dbReference type="Proteomes" id="UP000276953"/>
    </source>
</evidence>
<accession>A0A3S0N6V2</accession>
<dbReference type="EMBL" id="RYFC01000001">
    <property type="protein sequence ID" value="RTZ50456.1"/>
    <property type="molecule type" value="Genomic_DNA"/>
</dbReference>
<proteinExistence type="predicted"/>
<dbReference type="Pfam" id="PF07971">
    <property type="entry name" value="Glyco_hydro_92"/>
    <property type="match status" value="1"/>
</dbReference>
<evidence type="ECO:0000259" key="1">
    <source>
        <dbReference type="Pfam" id="PF07971"/>
    </source>
</evidence>